<dbReference type="EC" id="3.1.21.3" evidence="3"/>
<evidence type="ECO:0000313" key="12">
    <source>
        <dbReference type="EMBL" id="SFA61678.1"/>
    </source>
</evidence>
<dbReference type="GeneID" id="85487495"/>
<dbReference type="PANTHER" id="PTHR30195:SF15">
    <property type="entry name" value="TYPE I RESTRICTION ENZYME HINDI ENDONUCLEASE SUBUNIT"/>
    <property type="match status" value="1"/>
</dbReference>
<evidence type="ECO:0000256" key="7">
    <source>
        <dbReference type="ARBA" id="ARBA00022759"/>
    </source>
</evidence>
<dbReference type="InterPro" id="IPR007409">
    <property type="entry name" value="Restrct_endonuc_type1_HsdR_N"/>
</dbReference>
<keyword evidence="10" id="KW-0238">DNA-binding</keyword>
<keyword evidence="7" id="KW-0255">Endonuclease</keyword>
<dbReference type="GO" id="GO:0005524">
    <property type="term" value="F:ATP binding"/>
    <property type="evidence" value="ECO:0007669"/>
    <property type="project" value="UniProtKB-KW"/>
</dbReference>
<keyword evidence="9" id="KW-0067">ATP-binding</keyword>
<feature type="domain" description="Restriction endonuclease type I HsdR N-terminal" evidence="11">
    <location>
        <begin position="10"/>
        <end position="170"/>
    </location>
</feature>
<dbReference type="CDD" id="cd22332">
    <property type="entry name" value="HsdR_N"/>
    <property type="match status" value="1"/>
</dbReference>
<dbReference type="AlphaFoldDB" id="A0A1I0UC84"/>
<dbReference type="EMBL" id="FOJN01000019">
    <property type="protein sequence ID" value="SFA61678.1"/>
    <property type="molecule type" value="Genomic_DNA"/>
</dbReference>
<name>A0A1I0UC84_9NOCA</name>
<sequence>MSDVGQIERKAQNRVVALFRDQLGYEYLGNWEYREGNSNVETALLAQNLRARGYDDNLINRALDQLGKAASVGAGHDLYEANKDVYGLLRYGVKVKPGVGEQTETVWLIDWKNPEANHFVVVEEVTVAGQHTKRPDVVLYVNGLALATLELKRSKVAVSEGIRQTIGNQKA</sequence>
<evidence type="ECO:0000256" key="9">
    <source>
        <dbReference type="ARBA" id="ARBA00022840"/>
    </source>
</evidence>
<comment type="catalytic activity">
    <reaction evidence="1">
        <text>Endonucleolytic cleavage of DNA to give random double-stranded fragments with terminal 5'-phosphates, ATP is simultaneously hydrolyzed.</text>
        <dbReference type="EC" id="3.1.21.3"/>
    </reaction>
</comment>
<evidence type="ECO:0000256" key="5">
    <source>
        <dbReference type="ARBA" id="ARBA00022741"/>
    </source>
</evidence>
<dbReference type="GO" id="GO:0003677">
    <property type="term" value="F:DNA binding"/>
    <property type="evidence" value="ECO:0007669"/>
    <property type="project" value="UniProtKB-KW"/>
</dbReference>
<dbReference type="PANTHER" id="PTHR30195">
    <property type="entry name" value="TYPE I SITE-SPECIFIC DEOXYRIBONUCLEASE PROTEIN SUBUNIT M AND R"/>
    <property type="match status" value="1"/>
</dbReference>
<reference evidence="12 13" key="1">
    <citation type="submission" date="2016-10" db="EMBL/GenBank/DDBJ databases">
        <authorList>
            <person name="de Groot N.N."/>
        </authorList>
    </citation>
    <scope>NUCLEOTIDE SEQUENCE [LARGE SCALE GENOMIC DNA]</scope>
    <source>
        <strain evidence="12 13">DSM 44908</strain>
    </source>
</reference>
<protein>
    <recommendedName>
        <fullName evidence="3">type I site-specific deoxyribonuclease</fullName>
        <ecNumber evidence="3">3.1.21.3</ecNumber>
    </recommendedName>
</protein>
<keyword evidence="5" id="KW-0547">Nucleotide-binding</keyword>
<evidence type="ECO:0000256" key="3">
    <source>
        <dbReference type="ARBA" id="ARBA00012654"/>
    </source>
</evidence>
<dbReference type="Gene3D" id="3.90.1570.50">
    <property type="match status" value="1"/>
</dbReference>
<dbReference type="RefSeq" id="WP_244516592.1">
    <property type="nucleotide sequence ID" value="NZ_FOJN01000019.1"/>
</dbReference>
<evidence type="ECO:0000313" key="13">
    <source>
        <dbReference type="Proteomes" id="UP000182054"/>
    </source>
</evidence>
<keyword evidence="6" id="KW-0680">Restriction system</keyword>
<dbReference type="Pfam" id="PF04313">
    <property type="entry name" value="HSDR_N"/>
    <property type="match status" value="1"/>
</dbReference>
<comment type="similarity">
    <text evidence="2">Belongs to the HsdR family.</text>
</comment>
<evidence type="ECO:0000256" key="6">
    <source>
        <dbReference type="ARBA" id="ARBA00022747"/>
    </source>
</evidence>
<keyword evidence="4" id="KW-0540">Nuclease</keyword>
<accession>A0A1I0UC84</accession>
<organism evidence="12 13">
    <name type="scientific">Rhodococcoides kroppenstedtii</name>
    <dbReference type="NCBI Taxonomy" id="293050"/>
    <lineage>
        <taxon>Bacteria</taxon>
        <taxon>Bacillati</taxon>
        <taxon>Actinomycetota</taxon>
        <taxon>Actinomycetes</taxon>
        <taxon>Mycobacteriales</taxon>
        <taxon>Nocardiaceae</taxon>
        <taxon>Rhodococcoides</taxon>
    </lineage>
</organism>
<dbReference type="GO" id="GO:0009035">
    <property type="term" value="F:type I site-specific deoxyribonuclease activity"/>
    <property type="evidence" value="ECO:0007669"/>
    <property type="project" value="UniProtKB-EC"/>
</dbReference>
<dbReference type="GO" id="GO:0009307">
    <property type="term" value="P:DNA restriction-modification system"/>
    <property type="evidence" value="ECO:0007669"/>
    <property type="project" value="UniProtKB-KW"/>
</dbReference>
<evidence type="ECO:0000256" key="1">
    <source>
        <dbReference type="ARBA" id="ARBA00000851"/>
    </source>
</evidence>
<gene>
    <name evidence="12" type="ORF">SAMN05444374_1191</name>
</gene>
<evidence type="ECO:0000256" key="4">
    <source>
        <dbReference type="ARBA" id="ARBA00022722"/>
    </source>
</evidence>
<proteinExistence type="inferred from homology"/>
<evidence type="ECO:0000256" key="2">
    <source>
        <dbReference type="ARBA" id="ARBA00008598"/>
    </source>
</evidence>
<evidence type="ECO:0000259" key="11">
    <source>
        <dbReference type="Pfam" id="PF04313"/>
    </source>
</evidence>
<evidence type="ECO:0000256" key="10">
    <source>
        <dbReference type="ARBA" id="ARBA00023125"/>
    </source>
</evidence>
<keyword evidence="8" id="KW-0378">Hydrolase</keyword>
<evidence type="ECO:0000256" key="8">
    <source>
        <dbReference type="ARBA" id="ARBA00022801"/>
    </source>
</evidence>
<dbReference type="InterPro" id="IPR051268">
    <property type="entry name" value="Type-I_R_enzyme_R_subunit"/>
</dbReference>
<dbReference type="Proteomes" id="UP000182054">
    <property type="component" value="Unassembled WGS sequence"/>
</dbReference>